<sequence length="520" mass="57064">MKLKRKERGLSALLAKSFLLFALTLAVAAGGVYWLWSACIDRIYSITDWDQLLADSRLEQGNYDALRAYLGSSDSFAVLTPDGDLLWSSDESLGALTQGELACVSDYSSGSHVEAYPIQDGDSEARYRVTRYTEDGGSEEMELDGDLRVVSGGLGDGRERYTRREYAILTGLWPARASLSRFSFTGADGESRVLLMSTAFPDEQTTYAAYQASWRVWLLLLPVSVLAGAFFAGRIRRAIRLPLDRLHDAMLAQVEGRSVRVGNCTDVRELKRIGETFDMLSDRLAESERERERLDRDRQRMIADISHDIKTPVTVIAGYADALAAGKIPPEDQPRCLEAIRSRTQALTGLVNAFHEYAKVEHPAFTLHAERTDLCEFLRVYLAGKYGEIDLAGFTLEVSIPETPLFCALDPFQFTRVLDNLLSNSLRYNRLGTLLAVSLRGDGKTAVLTVADNGSGIPPKQMKTIFEPFVVGSDARSGGGSGLGLSITRRIVAMHGGTIALSAHPALGCGTEFVLTLPLL</sequence>
<keyword evidence="8" id="KW-0175">Coiled coil</keyword>
<evidence type="ECO:0000256" key="6">
    <source>
        <dbReference type="ARBA" id="ARBA00022777"/>
    </source>
</evidence>
<evidence type="ECO:0000256" key="7">
    <source>
        <dbReference type="ARBA" id="ARBA00023012"/>
    </source>
</evidence>
<accession>A0A9D1DE53</accession>
<reference evidence="11" key="1">
    <citation type="submission" date="2020-10" db="EMBL/GenBank/DDBJ databases">
        <authorList>
            <person name="Gilroy R."/>
        </authorList>
    </citation>
    <scope>NUCLEOTIDE SEQUENCE</scope>
    <source>
        <strain evidence="11">ChiSxjej1B13-7958</strain>
    </source>
</reference>
<evidence type="ECO:0000259" key="10">
    <source>
        <dbReference type="PROSITE" id="PS50885"/>
    </source>
</evidence>
<dbReference type="EMBL" id="DVGZ01000049">
    <property type="protein sequence ID" value="HIR46995.1"/>
    <property type="molecule type" value="Genomic_DNA"/>
</dbReference>
<dbReference type="SUPFAM" id="SSF55874">
    <property type="entry name" value="ATPase domain of HSP90 chaperone/DNA topoisomerase II/histidine kinase"/>
    <property type="match status" value="1"/>
</dbReference>
<keyword evidence="5" id="KW-0808">Transferase</keyword>
<comment type="subcellular location">
    <subcellularLocation>
        <location evidence="2">Membrane</location>
    </subcellularLocation>
</comment>
<dbReference type="PANTHER" id="PTHR43711:SF1">
    <property type="entry name" value="HISTIDINE KINASE 1"/>
    <property type="match status" value="1"/>
</dbReference>
<dbReference type="InterPro" id="IPR003594">
    <property type="entry name" value="HATPase_dom"/>
</dbReference>
<evidence type="ECO:0000256" key="1">
    <source>
        <dbReference type="ARBA" id="ARBA00000085"/>
    </source>
</evidence>
<dbReference type="AlphaFoldDB" id="A0A9D1DE53"/>
<dbReference type="CDD" id="cd00082">
    <property type="entry name" value="HisKA"/>
    <property type="match status" value="1"/>
</dbReference>
<organism evidence="11 12">
    <name type="scientific">Candidatus Caccousia avicola</name>
    <dbReference type="NCBI Taxonomy" id="2840721"/>
    <lineage>
        <taxon>Bacteria</taxon>
        <taxon>Bacillati</taxon>
        <taxon>Bacillota</taxon>
        <taxon>Clostridia</taxon>
        <taxon>Eubacteriales</taxon>
        <taxon>Oscillospiraceae</taxon>
        <taxon>Oscillospiraceae incertae sedis</taxon>
        <taxon>Candidatus Caccousia</taxon>
    </lineage>
</organism>
<dbReference type="InterPro" id="IPR004358">
    <property type="entry name" value="Sig_transdc_His_kin-like_C"/>
</dbReference>
<dbReference type="Gene3D" id="1.10.287.130">
    <property type="match status" value="1"/>
</dbReference>
<dbReference type="EC" id="2.7.13.3" evidence="3"/>
<dbReference type="PROSITE" id="PS50109">
    <property type="entry name" value="HIS_KIN"/>
    <property type="match status" value="1"/>
</dbReference>
<evidence type="ECO:0000259" key="9">
    <source>
        <dbReference type="PROSITE" id="PS50109"/>
    </source>
</evidence>
<dbReference type="InterPro" id="IPR005467">
    <property type="entry name" value="His_kinase_dom"/>
</dbReference>
<dbReference type="Proteomes" id="UP000824242">
    <property type="component" value="Unassembled WGS sequence"/>
</dbReference>
<evidence type="ECO:0000256" key="3">
    <source>
        <dbReference type="ARBA" id="ARBA00012438"/>
    </source>
</evidence>
<keyword evidence="4" id="KW-0597">Phosphoprotein</keyword>
<dbReference type="PANTHER" id="PTHR43711">
    <property type="entry name" value="TWO-COMPONENT HISTIDINE KINASE"/>
    <property type="match status" value="1"/>
</dbReference>
<evidence type="ECO:0000313" key="12">
    <source>
        <dbReference type="Proteomes" id="UP000824242"/>
    </source>
</evidence>
<dbReference type="SMART" id="SM00388">
    <property type="entry name" value="HisKA"/>
    <property type="match status" value="1"/>
</dbReference>
<dbReference type="InterPro" id="IPR050736">
    <property type="entry name" value="Sensor_HK_Regulatory"/>
</dbReference>
<evidence type="ECO:0000256" key="4">
    <source>
        <dbReference type="ARBA" id="ARBA00022553"/>
    </source>
</evidence>
<dbReference type="Gene3D" id="3.30.565.10">
    <property type="entry name" value="Histidine kinase-like ATPase, C-terminal domain"/>
    <property type="match status" value="1"/>
</dbReference>
<comment type="caution">
    <text evidence="11">The sequence shown here is derived from an EMBL/GenBank/DDBJ whole genome shotgun (WGS) entry which is preliminary data.</text>
</comment>
<feature type="domain" description="Histidine kinase" evidence="9">
    <location>
        <begin position="304"/>
        <end position="520"/>
    </location>
</feature>
<evidence type="ECO:0000256" key="8">
    <source>
        <dbReference type="SAM" id="Coils"/>
    </source>
</evidence>
<dbReference type="InterPro" id="IPR003660">
    <property type="entry name" value="HAMP_dom"/>
</dbReference>
<dbReference type="SMART" id="SM00387">
    <property type="entry name" value="HATPase_c"/>
    <property type="match status" value="1"/>
</dbReference>
<dbReference type="InterPro" id="IPR003661">
    <property type="entry name" value="HisK_dim/P_dom"/>
</dbReference>
<evidence type="ECO:0000256" key="2">
    <source>
        <dbReference type="ARBA" id="ARBA00004370"/>
    </source>
</evidence>
<dbReference type="Pfam" id="PF00512">
    <property type="entry name" value="HisKA"/>
    <property type="match status" value="1"/>
</dbReference>
<dbReference type="GO" id="GO:0000155">
    <property type="term" value="F:phosphorelay sensor kinase activity"/>
    <property type="evidence" value="ECO:0007669"/>
    <property type="project" value="InterPro"/>
</dbReference>
<dbReference type="PRINTS" id="PR00344">
    <property type="entry name" value="BCTRLSENSOR"/>
</dbReference>
<keyword evidence="6 11" id="KW-0418">Kinase</keyword>
<comment type="catalytic activity">
    <reaction evidence="1">
        <text>ATP + protein L-histidine = ADP + protein N-phospho-L-histidine.</text>
        <dbReference type="EC" id="2.7.13.3"/>
    </reaction>
</comment>
<dbReference type="InterPro" id="IPR036890">
    <property type="entry name" value="HATPase_C_sf"/>
</dbReference>
<feature type="coiled-coil region" evidence="8">
    <location>
        <begin position="277"/>
        <end position="304"/>
    </location>
</feature>
<evidence type="ECO:0000313" key="11">
    <source>
        <dbReference type="EMBL" id="HIR46995.1"/>
    </source>
</evidence>
<keyword evidence="7" id="KW-0902">Two-component regulatory system</keyword>
<dbReference type="Pfam" id="PF02518">
    <property type="entry name" value="HATPase_c"/>
    <property type="match status" value="1"/>
</dbReference>
<proteinExistence type="predicted"/>
<dbReference type="GO" id="GO:0016020">
    <property type="term" value="C:membrane"/>
    <property type="evidence" value="ECO:0007669"/>
    <property type="project" value="UniProtKB-SubCell"/>
</dbReference>
<dbReference type="InterPro" id="IPR036097">
    <property type="entry name" value="HisK_dim/P_sf"/>
</dbReference>
<protein>
    <recommendedName>
        <fullName evidence="3">histidine kinase</fullName>
        <ecNumber evidence="3">2.7.13.3</ecNumber>
    </recommendedName>
</protein>
<feature type="domain" description="HAMP" evidence="10">
    <location>
        <begin position="237"/>
        <end position="289"/>
    </location>
</feature>
<dbReference type="SUPFAM" id="SSF47384">
    <property type="entry name" value="Homodimeric domain of signal transducing histidine kinase"/>
    <property type="match status" value="1"/>
</dbReference>
<dbReference type="PROSITE" id="PS50885">
    <property type="entry name" value="HAMP"/>
    <property type="match status" value="1"/>
</dbReference>
<gene>
    <name evidence="11" type="ORF">IAB89_04965</name>
</gene>
<dbReference type="CDD" id="cd00075">
    <property type="entry name" value="HATPase"/>
    <property type="match status" value="1"/>
</dbReference>
<evidence type="ECO:0000256" key="5">
    <source>
        <dbReference type="ARBA" id="ARBA00022679"/>
    </source>
</evidence>
<reference evidence="11" key="2">
    <citation type="journal article" date="2021" name="PeerJ">
        <title>Extensive microbial diversity within the chicken gut microbiome revealed by metagenomics and culture.</title>
        <authorList>
            <person name="Gilroy R."/>
            <person name="Ravi A."/>
            <person name="Getino M."/>
            <person name="Pursley I."/>
            <person name="Horton D.L."/>
            <person name="Alikhan N.F."/>
            <person name="Baker D."/>
            <person name="Gharbi K."/>
            <person name="Hall N."/>
            <person name="Watson M."/>
            <person name="Adriaenssens E.M."/>
            <person name="Foster-Nyarko E."/>
            <person name="Jarju S."/>
            <person name="Secka A."/>
            <person name="Antonio M."/>
            <person name="Oren A."/>
            <person name="Chaudhuri R.R."/>
            <person name="La Ragione R."/>
            <person name="Hildebrand F."/>
            <person name="Pallen M.J."/>
        </authorList>
    </citation>
    <scope>NUCLEOTIDE SEQUENCE</scope>
    <source>
        <strain evidence="11">ChiSxjej1B13-7958</strain>
    </source>
</reference>
<name>A0A9D1DE53_9FIRM</name>